<dbReference type="AlphaFoldDB" id="A0A1V9E4F5"/>
<organism evidence="1 2">
    <name type="scientific">Niastella yeongjuensis</name>
    <dbReference type="NCBI Taxonomy" id="354355"/>
    <lineage>
        <taxon>Bacteria</taxon>
        <taxon>Pseudomonadati</taxon>
        <taxon>Bacteroidota</taxon>
        <taxon>Chitinophagia</taxon>
        <taxon>Chitinophagales</taxon>
        <taxon>Chitinophagaceae</taxon>
        <taxon>Niastella</taxon>
    </lineage>
</organism>
<sequence length="252" mass="28915">MKNLIIALLTLSLFSCAENKKDKIGPIKKEITPVRKDSSVAAVTPHYDGRCNIDNEVAQLGIGMVSVPLKFSLYDDSLLRGEPQLVDMYEKYDSLNNVCSCVFDPEYGLMHFACTGKTDRAYRVLINYSQVKWLPREKDYQFKTWEQYIESSFGIRRKTTADSLRTPIGLVRKEPNDVADTISIPAGQEMFCAMQVKGDWVKVQYDCFYNNANNPNEGQPCHNYINKCTNPVTGWLRWRQDNKQLIDIFLMP</sequence>
<accession>A0A1V9E4F5</accession>
<proteinExistence type="predicted"/>
<dbReference type="OrthoDB" id="9794546at2"/>
<name>A0A1V9E4F5_9BACT</name>
<gene>
    <name evidence="1" type="ORF">A4H97_15420</name>
</gene>
<evidence type="ECO:0000313" key="2">
    <source>
        <dbReference type="Proteomes" id="UP000192610"/>
    </source>
</evidence>
<reference evidence="2" key="1">
    <citation type="submission" date="2016-04" db="EMBL/GenBank/DDBJ databases">
        <authorList>
            <person name="Chen L."/>
            <person name="Zhuang W."/>
            <person name="Wang G."/>
        </authorList>
    </citation>
    <scope>NUCLEOTIDE SEQUENCE [LARGE SCALE GENOMIC DNA]</scope>
    <source>
        <strain evidence="2">17621</strain>
    </source>
</reference>
<dbReference type="RefSeq" id="WP_081203972.1">
    <property type="nucleotide sequence ID" value="NZ_FOCZ01000007.1"/>
</dbReference>
<comment type="caution">
    <text evidence="1">The sequence shown here is derived from an EMBL/GenBank/DDBJ whole genome shotgun (WGS) entry which is preliminary data.</text>
</comment>
<dbReference type="PROSITE" id="PS51257">
    <property type="entry name" value="PROKAR_LIPOPROTEIN"/>
    <property type="match status" value="1"/>
</dbReference>
<dbReference type="Proteomes" id="UP000192610">
    <property type="component" value="Unassembled WGS sequence"/>
</dbReference>
<keyword evidence="2" id="KW-1185">Reference proteome</keyword>
<protein>
    <submittedName>
        <fullName evidence="1">Uncharacterized protein</fullName>
    </submittedName>
</protein>
<evidence type="ECO:0000313" key="1">
    <source>
        <dbReference type="EMBL" id="OQP40988.1"/>
    </source>
</evidence>
<dbReference type="EMBL" id="LVXG01000067">
    <property type="protein sequence ID" value="OQP40988.1"/>
    <property type="molecule type" value="Genomic_DNA"/>
</dbReference>